<comment type="caution">
    <text evidence="1">The sequence shown here is derived from an EMBL/GenBank/DDBJ whole genome shotgun (WGS) entry which is preliminary data.</text>
</comment>
<dbReference type="STRING" id="1802424.A2480_03015"/>
<evidence type="ECO:0000313" key="1">
    <source>
        <dbReference type="EMBL" id="OGM00969.1"/>
    </source>
</evidence>
<protein>
    <submittedName>
        <fullName evidence="1">Uncharacterized protein</fullName>
    </submittedName>
</protein>
<organism evidence="1 2">
    <name type="scientific">Candidatus Uhrbacteria bacterium RIFOXYC2_FULL_47_19</name>
    <dbReference type="NCBI Taxonomy" id="1802424"/>
    <lineage>
        <taxon>Bacteria</taxon>
        <taxon>Candidatus Uhriibacteriota</taxon>
    </lineage>
</organism>
<sequence>MGYLIGGPSRCGKTTLTKKLYPRAKAGFVSTDDLKHVFMSGMPKADWSRRFPLSSQVATKKGQLNIEQFTSREIISAVESEARTIWPAVRWLIEKRASWGDSYVVEGIHLLPSLITQLRESEVWNSIRLMYLVKTDKEAIKKGFEKGGRDDLHKLRNTETLERSARLVSDHSVQYVAEMEKFELDHVDVSKGFTKKIDEVCSRLLGV</sequence>
<accession>A0A1F7WEZ8</accession>
<dbReference type="InterPro" id="IPR027417">
    <property type="entry name" value="P-loop_NTPase"/>
</dbReference>
<dbReference type="AlphaFoldDB" id="A0A1F7WEZ8"/>
<dbReference type="EMBL" id="MGFG01000020">
    <property type="protein sequence ID" value="OGM00969.1"/>
    <property type="molecule type" value="Genomic_DNA"/>
</dbReference>
<proteinExistence type="predicted"/>
<gene>
    <name evidence="1" type="ORF">A2480_03015</name>
</gene>
<evidence type="ECO:0000313" key="2">
    <source>
        <dbReference type="Proteomes" id="UP000176988"/>
    </source>
</evidence>
<dbReference type="Gene3D" id="3.40.50.300">
    <property type="entry name" value="P-loop containing nucleotide triphosphate hydrolases"/>
    <property type="match status" value="1"/>
</dbReference>
<dbReference type="Proteomes" id="UP000176988">
    <property type="component" value="Unassembled WGS sequence"/>
</dbReference>
<reference evidence="1 2" key="1">
    <citation type="journal article" date="2016" name="Nat. Commun.">
        <title>Thousands of microbial genomes shed light on interconnected biogeochemical processes in an aquifer system.</title>
        <authorList>
            <person name="Anantharaman K."/>
            <person name="Brown C.T."/>
            <person name="Hug L.A."/>
            <person name="Sharon I."/>
            <person name="Castelle C.J."/>
            <person name="Probst A.J."/>
            <person name="Thomas B.C."/>
            <person name="Singh A."/>
            <person name="Wilkins M.J."/>
            <person name="Karaoz U."/>
            <person name="Brodie E.L."/>
            <person name="Williams K.H."/>
            <person name="Hubbard S.S."/>
            <person name="Banfield J.F."/>
        </authorList>
    </citation>
    <scope>NUCLEOTIDE SEQUENCE [LARGE SCALE GENOMIC DNA]</scope>
</reference>
<dbReference type="SUPFAM" id="SSF52540">
    <property type="entry name" value="P-loop containing nucleoside triphosphate hydrolases"/>
    <property type="match status" value="1"/>
</dbReference>
<name>A0A1F7WEZ8_9BACT</name>